<accession>A0A9Q0HRN4</accession>
<dbReference type="PANTHER" id="PTHR31366">
    <property type="entry name" value="UPF0739 PROTEIN C1ORF74"/>
    <property type="match status" value="1"/>
</dbReference>
<evidence type="ECO:0000313" key="1">
    <source>
        <dbReference type="EMBL" id="KAJ1695892.1"/>
    </source>
</evidence>
<name>A0A9Q0HRN4_9POAL</name>
<dbReference type="AlphaFoldDB" id="A0A9Q0HRN4"/>
<dbReference type="PANTHER" id="PTHR31366:SF2">
    <property type="entry name" value="UPF0739 PROTEIN C1ORF74"/>
    <property type="match status" value="1"/>
</dbReference>
<dbReference type="Pfam" id="PF14953">
    <property type="entry name" value="DUF4504"/>
    <property type="match status" value="1"/>
</dbReference>
<dbReference type="Proteomes" id="UP001151287">
    <property type="component" value="Unassembled WGS sequence"/>
</dbReference>
<dbReference type="EMBL" id="JAMQYH010000003">
    <property type="protein sequence ID" value="KAJ1695892.1"/>
    <property type="molecule type" value="Genomic_DNA"/>
</dbReference>
<protein>
    <submittedName>
        <fullName evidence="1">Uncharacterized protein</fullName>
    </submittedName>
</protein>
<dbReference type="InterPro" id="IPR027850">
    <property type="entry name" value="DUF4504"/>
</dbReference>
<comment type="caution">
    <text evidence="1">The sequence shown here is derived from an EMBL/GenBank/DDBJ whole genome shotgun (WGS) entry which is preliminary data.</text>
</comment>
<organism evidence="1 2">
    <name type="scientific">Rhynchospora breviuscula</name>
    <dbReference type="NCBI Taxonomy" id="2022672"/>
    <lineage>
        <taxon>Eukaryota</taxon>
        <taxon>Viridiplantae</taxon>
        <taxon>Streptophyta</taxon>
        <taxon>Embryophyta</taxon>
        <taxon>Tracheophyta</taxon>
        <taxon>Spermatophyta</taxon>
        <taxon>Magnoliopsida</taxon>
        <taxon>Liliopsida</taxon>
        <taxon>Poales</taxon>
        <taxon>Cyperaceae</taxon>
        <taxon>Cyperoideae</taxon>
        <taxon>Rhynchosporeae</taxon>
        <taxon>Rhynchospora</taxon>
    </lineage>
</organism>
<dbReference type="OrthoDB" id="2395010at2759"/>
<gene>
    <name evidence="1" type="ORF">LUZ63_012590</name>
</gene>
<evidence type="ECO:0000313" key="2">
    <source>
        <dbReference type="Proteomes" id="UP001151287"/>
    </source>
</evidence>
<proteinExistence type="predicted"/>
<reference evidence="1" key="1">
    <citation type="journal article" date="2022" name="Cell">
        <title>Repeat-based holocentromeres influence genome architecture and karyotype evolution.</title>
        <authorList>
            <person name="Hofstatter P.G."/>
            <person name="Thangavel G."/>
            <person name="Lux T."/>
            <person name="Neumann P."/>
            <person name="Vondrak T."/>
            <person name="Novak P."/>
            <person name="Zhang M."/>
            <person name="Costa L."/>
            <person name="Castellani M."/>
            <person name="Scott A."/>
            <person name="Toegelov H."/>
            <person name="Fuchs J."/>
            <person name="Mata-Sucre Y."/>
            <person name="Dias Y."/>
            <person name="Vanzela A.L.L."/>
            <person name="Huettel B."/>
            <person name="Almeida C.C.S."/>
            <person name="Simkova H."/>
            <person name="Souza G."/>
            <person name="Pedrosa-Harand A."/>
            <person name="Macas J."/>
            <person name="Mayer K.F.X."/>
            <person name="Houben A."/>
            <person name="Marques A."/>
        </authorList>
    </citation>
    <scope>NUCLEOTIDE SEQUENCE</scope>
    <source>
        <strain evidence="1">RhyBre1mFocal</strain>
    </source>
</reference>
<sequence>MEEAQVFDEMLAVLDSCIARVGWRLRPHSKRHLSNDILALCTGLRSVTLVDYDGIMPQLQDNLSKLLYHARQEAVILKPLRVMVISDMAYLIHVGGLADLAFSALQLPNQLHLLDTENDPPRLFQSDVEGNQLVTELVQVQKMFSEVFPARVDIDLLPIVPSGENEKSEPSENNSFGSLCVDLTGFIQNVEISIPTLNGWLLGYPVTYLFSNEKLKNATSTISMQPLHIYKIYVTRNKVRGAKCEHELMSSFSVPCGVSMRGEREPWAEEFLARMRQKVKVTSMVWCSIRMEVEAITELRSVVF</sequence>
<keyword evidence="2" id="KW-1185">Reference proteome</keyword>